<evidence type="ECO:0000256" key="3">
    <source>
        <dbReference type="ARBA" id="ARBA00012643"/>
    </source>
</evidence>
<dbReference type="GO" id="GO:0008253">
    <property type="term" value="F:5'-nucleotidase activity"/>
    <property type="evidence" value="ECO:0007669"/>
    <property type="project" value="UniProtKB-EC"/>
</dbReference>
<dbReference type="GO" id="GO:0000287">
    <property type="term" value="F:magnesium ion binding"/>
    <property type="evidence" value="ECO:0007669"/>
    <property type="project" value="InterPro"/>
</dbReference>
<sequence>MSNASRARALSIVNTLLSNSNIKLSNESLLVEKLKRFVEGGRSQIAVVTDFGRTFTTGASLSTHAIVQKCISCPTFHEESKENYDSFYPIKRDPSIPLSTKIPLMREWYNKTHTLMASVGITRTMVKDVIAQRSGEDFDPGRGGLRIREGAVEFLNWLGVVKLKTLVFSAGLRDVVEDVLEHFHVVPCPSLSVVGNVMVWSDEGVLVDFEDSEESGHGLIHMYNKNVTRAPEGWQEDVENVLVLGDSTGDATMADGGKDFRAVLKVGFCNDLTEEKATRYEEHFDIVVDGREGFGFVKEMISSIVRE</sequence>
<evidence type="ECO:0000256" key="4">
    <source>
        <dbReference type="ARBA" id="ARBA00022723"/>
    </source>
</evidence>
<dbReference type="Gene3D" id="1.10.150.340">
    <property type="entry name" value="Pyrimidine 5'-nucleotidase (UMPH-1), N-terminal domain"/>
    <property type="match status" value="1"/>
</dbReference>
<dbReference type="InterPro" id="IPR006434">
    <property type="entry name" value="Pyrimidine_nucleotidase_eu"/>
</dbReference>
<dbReference type="InterPro" id="IPR036412">
    <property type="entry name" value="HAD-like_sf"/>
</dbReference>
<keyword evidence="8" id="KW-0546">Nucleotide metabolism</keyword>
<dbReference type="InterPro" id="IPR023214">
    <property type="entry name" value="HAD_sf"/>
</dbReference>
<comment type="caution">
    <text evidence="9">The sequence shown here is derived from an EMBL/GenBank/DDBJ whole genome shotgun (WGS) entry which is preliminary data.</text>
</comment>
<name>A0A9W7C4C8_9STRA</name>
<dbReference type="AlphaFoldDB" id="A0A9W7C4C8"/>
<proteinExistence type="inferred from homology"/>
<comment type="catalytic activity">
    <reaction evidence="1">
        <text>a ribonucleoside 5'-phosphate + H2O = a ribonucleoside + phosphate</text>
        <dbReference type="Rhea" id="RHEA:12484"/>
        <dbReference type="ChEBI" id="CHEBI:15377"/>
        <dbReference type="ChEBI" id="CHEBI:18254"/>
        <dbReference type="ChEBI" id="CHEBI:43474"/>
        <dbReference type="ChEBI" id="CHEBI:58043"/>
        <dbReference type="EC" id="3.1.3.5"/>
    </reaction>
</comment>
<dbReference type="Gene3D" id="3.40.50.1000">
    <property type="entry name" value="HAD superfamily/HAD-like"/>
    <property type="match status" value="1"/>
</dbReference>
<evidence type="ECO:0000313" key="9">
    <source>
        <dbReference type="EMBL" id="GMH97795.1"/>
    </source>
</evidence>
<reference evidence="10" key="1">
    <citation type="journal article" date="2023" name="Commun. Biol.">
        <title>Genome analysis of Parmales, the sister group of diatoms, reveals the evolutionary specialization of diatoms from phago-mixotrophs to photoautotrophs.</title>
        <authorList>
            <person name="Ban H."/>
            <person name="Sato S."/>
            <person name="Yoshikawa S."/>
            <person name="Yamada K."/>
            <person name="Nakamura Y."/>
            <person name="Ichinomiya M."/>
            <person name="Sato N."/>
            <person name="Blanc-Mathieu R."/>
            <person name="Endo H."/>
            <person name="Kuwata A."/>
            <person name="Ogata H."/>
        </authorList>
    </citation>
    <scope>NUCLEOTIDE SEQUENCE [LARGE SCALE GENOMIC DNA]</scope>
    <source>
        <strain evidence="10">NIES 3699</strain>
    </source>
</reference>
<keyword evidence="7" id="KW-0460">Magnesium</keyword>
<keyword evidence="5" id="KW-0547">Nucleotide-binding</keyword>
<dbReference type="GO" id="GO:0000166">
    <property type="term" value="F:nucleotide binding"/>
    <property type="evidence" value="ECO:0007669"/>
    <property type="project" value="UniProtKB-KW"/>
</dbReference>
<evidence type="ECO:0000256" key="5">
    <source>
        <dbReference type="ARBA" id="ARBA00022741"/>
    </source>
</evidence>
<evidence type="ECO:0000256" key="1">
    <source>
        <dbReference type="ARBA" id="ARBA00000815"/>
    </source>
</evidence>
<comment type="similarity">
    <text evidence="2">Belongs to the pyrimidine 5'-nucleotidase family.</text>
</comment>
<dbReference type="Pfam" id="PF05822">
    <property type="entry name" value="UMPH-1"/>
    <property type="match status" value="1"/>
</dbReference>
<dbReference type="EMBL" id="BRXX01000206">
    <property type="protein sequence ID" value="GMH97795.1"/>
    <property type="molecule type" value="Genomic_DNA"/>
</dbReference>
<evidence type="ECO:0000256" key="2">
    <source>
        <dbReference type="ARBA" id="ARBA00008389"/>
    </source>
</evidence>
<dbReference type="SUPFAM" id="SSF56784">
    <property type="entry name" value="HAD-like"/>
    <property type="match status" value="1"/>
</dbReference>
<evidence type="ECO:0000256" key="6">
    <source>
        <dbReference type="ARBA" id="ARBA00022801"/>
    </source>
</evidence>
<dbReference type="EC" id="3.1.3.5" evidence="3"/>
<organism evidence="9 10">
    <name type="scientific">Triparma verrucosa</name>
    <dbReference type="NCBI Taxonomy" id="1606542"/>
    <lineage>
        <taxon>Eukaryota</taxon>
        <taxon>Sar</taxon>
        <taxon>Stramenopiles</taxon>
        <taxon>Ochrophyta</taxon>
        <taxon>Bolidophyceae</taxon>
        <taxon>Parmales</taxon>
        <taxon>Triparmaceae</taxon>
        <taxon>Triparma</taxon>
    </lineage>
</organism>
<dbReference type="Proteomes" id="UP001165160">
    <property type="component" value="Unassembled WGS sequence"/>
</dbReference>
<dbReference type="PANTHER" id="PTHR13045:SF0">
    <property type="entry name" value="7-METHYLGUANOSINE PHOSPHATE-SPECIFIC 5'-NUCLEOTIDASE"/>
    <property type="match status" value="1"/>
</dbReference>
<keyword evidence="6" id="KW-0378">Hydrolase</keyword>
<keyword evidence="4" id="KW-0479">Metal-binding</keyword>
<accession>A0A9W7C4C8</accession>
<protein>
    <recommendedName>
        <fullName evidence="3">5'-nucleotidase</fullName>
        <ecNumber evidence="3">3.1.3.5</ecNumber>
    </recommendedName>
</protein>
<gene>
    <name evidence="9" type="ORF">TrVE_jg9546</name>
</gene>
<dbReference type="PANTHER" id="PTHR13045">
    <property type="entry name" value="5'-NUCLEOTIDASE"/>
    <property type="match status" value="1"/>
</dbReference>
<evidence type="ECO:0000256" key="7">
    <source>
        <dbReference type="ARBA" id="ARBA00022842"/>
    </source>
</evidence>
<dbReference type="GO" id="GO:0005737">
    <property type="term" value="C:cytoplasm"/>
    <property type="evidence" value="ECO:0007669"/>
    <property type="project" value="InterPro"/>
</dbReference>
<dbReference type="GO" id="GO:0009117">
    <property type="term" value="P:nucleotide metabolic process"/>
    <property type="evidence" value="ECO:0007669"/>
    <property type="project" value="UniProtKB-KW"/>
</dbReference>
<evidence type="ECO:0000313" key="10">
    <source>
        <dbReference type="Proteomes" id="UP001165160"/>
    </source>
</evidence>
<evidence type="ECO:0000256" key="8">
    <source>
        <dbReference type="ARBA" id="ARBA00023080"/>
    </source>
</evidence>
<keyword evidence="10" id="KW-1185">Reference proteome</keyword>